<dbReference type="PROSITE" id="PS00108">
    <property type="entry name" value="PROTEIN_KINASE_ST"/>
    <property type="match status" value="1"/>
</dbReference>
<evidence type="ECO:0000313" key="10">
    <source>
        <dbReference type="Proteomes" id="UP000815325"/>
    </source>
</evidence>
<organism evidence="9 10">
    <name type="scientific">Dunaliella salina</name>
    <name type="common">Green alga</name>
    <name type="synonym">Protococcus salinus</name>
    <dbReference type="NCBI Taxonomy" id="3046"/>
    <lineage>
        <taxon>Eukaryota</taxon>
        <taxon>Viridiplantae</taxon>
        <taxon>Chlorophyta</taxon>
        <taxon>core chlorophytes</taxon>
        <taxon>Chlorophyceae</taxon>
        <taxon>CS clade</taxon>
        <taxon>Chlamydomonadales</taxon>
        <taxon>Dunaliellaceae</taxon>
        <taxon>Dunaliella</taxon>
    </lineage>
</organism>
<dbReference type="SUPFAM" id="SSF56112">
    <property type="entry name" value="Protein kinase-like (PK-like)"/>
    <property type="match status" value="1"/>
</dbReference>
<keyword evidence="2" id="KW-0808">Transferase</keyword>
<dbReference type="InterPro" id="IPR000719">
    <property type="entry name" value="Prot_kinase_dom"/>
</dbReference>
<keyword evidence="5 6" id="KW-0067">ATP-binding</keyword>
<dbReference type="Pfam" id="PF00069">
    <property type="entry name" value="Pkinase"/>
    <property type="match status" value="1"/>
</dbReference>
<dbReference type="InterPro" id="IPR017441">
    <property type="entry name" value="Protein_kinase_ATP_BS"/>
</dbReference>
<dbReference type="InterPro" id="IPR050205">
    <property type="entry name" value="CDPK_Ser/Thr_kinases"/>
</dbReference>
<protein>
    <submittedName>
        <fullName evidence="9">Kinase-like domain-containing protein</fullName>
    </submittedName>
</protein>
<keyword evidence="3 6" id="KW-0547">Nucleotide-binding</keyword>
<dbReference type="Proteomes" id="UP000815325">
    <property type="component" value="Unassembled WGS sequence"/>
</dbReference>
<accession>A0ABQ7GY92</accession>
<evidence type="ECO:0000256" key="7">
    <source>
        <dbReference type="SAM" id="MobiDB-lite"/>
    </source>
</evidence>
<dbReference type="Gene3D" id="3.30.200.20">
    <property type="entry name" value="Phosphorylase Kinase, domain 1"/>
    <property type="match status" value="1"/>
</dbReference>
<feature type="domain" description="Protein kinase" evidence="8">
    <location>
        <begin position="340"/>
        <end position="588"/>
    </location>
</feature>
<evidence type="ECO:0000256" key="2">
    <source>
        <dbReference type="ARBA" id="ARBA00022679"/>
    </source>
</evidence>
<dbReference type="InterPro" id="IPR011009">
    <property type="entry name" value="Kinase-like_dom_sf"/>
</dbReference>
<evidence type="ECO:0000313" key="9">
    <source>
        <dbReference type="EMBL" id="KAF5839572.1"/>
    </source>
</evidence>
<comment type="caution">
    <text evidence="9">The sequence shown here is derived from an EMBL/GenBank/DDBJ whole genome shotgun (WGS) entry which is preliminary data.</text>
</comment>
<evidence type="ECO:0000256" key="6">
    <source>
        <dbReference type="PROSITE-ProRule" id="PRU10141"/>
    </source>
</evidence>
<keyword evidence="1" id="KW-0723">Serine/threonine-protein kinase</keyword>
<dbReference type="InterPro" id="IPR008271">
    <property type="entry name" value="Ser/Thr_kinase_AS"/>
</dbReference>
<name>A0ABQ7GY92_DUNSA</name>
<proteinExistence type="predicted"/>
<dbReference type="SMART" id="SM00220">
    <property type="entry name" value="S_TKc"/>
    <property type="match status" value="1"/>
</dbReference>
<gene>
    <name evidence="9" type="ORF">DUNSADRAFT_447</name>
</gene>
<dbReference type="EMBL" id="MU069539">
    <property type="protein sequence ID" value="KAF5839572.1"/>
    <property type="molecule type" value="Genomic_DNA"/>
</dbReference>
<dbReference type="Gene3D" id="1.10.510.10">
    <property type="entry name" value="Transferase(Phosphotransferase) domain 1"/>
    <property type="match status" value="1"/>
</dbReference>
<dbReference type="PROSITE" id="PS00107">
    <property type="entry name" value="PROTEIN_KINASE_ATP"/>
    <property type="match status" value="1"/>
</dbReference>
<feature type="binding site" evidence="6">
    <location>
        <position position="373"/>
    </location>
    <ligand>
        <name>ATP</name>
        <dbReference type="ChEBI" id="CHEBI:30616"/>
    </ligand>
</feature>
<feature type="region of interest" description="Disordered" evidence="7">
    <location>
        <begin position="238"/>
        <end position="296"/>
    </location>
</feature>
<keyword evidence="4" id="KW-0418">Kinase</keyword>
<evidence type="ECO:0000256" key="3">
    <source>
        <dbReference type="ARBA" id="ARBA00022741"/>
    </source>
</evidence>
<evidence type="ECO:0000256" key="1">
    <source>
        <dbReference type="ARBA" id="ARBA00022527"/>
    </source>
</evidence>
<dbReference type="PANTHER" id="PTHR24349">
    <property type="entry name" value="SERINE/THREONINE-PROTEIN KINASE"/>
    <property type="match status" value="1"/>
</dbReference>
<reference evidence="9" key="1">
    <citation type="submission" date="2017-08" db="EMBL/GenBank/DDBJ databases">
        <authorList>
            <person name="Polle J.E."/>
            <person name="Barry K."/>
            <person name="Cushman J."/>
            <person name="Schmutz J."/>
            <person name="Tran D."/>
            <person name="Hathwaick L.T."/>
            <person name="Yim W.C."/>
            <person name="Jenkins J."/>
            <person name="Mckie-Krisberg Z.M."/>
            <person name="Prochnik S."/>
            <person name="Lindquist E."/>
            <person name="Dockter R.B."/>
            <person name="Adam C."/>
            <person name="Molina H."/>
            <person name="Bunkerborg J."/>
            <person name="Jin E."/>
            <person name="Buchheim M."/>
            <person name="Magnuson J."/>
        </authorList>
    </citation>
    <scope>NUCLEOTIDE SEQUENCE</scope>
    <source>
        <strain evidence="9">CCAP 19/18</strain>
    </source>
</reference>
<dbReference type="PROSITE" id="PS50011">
    <property type="entry name" value="PROTEIN_KINASE_DOM"/>
    <property type="match status" value="1"/>
</dbReference>
<evidence type="ECO:0000256" key="5">
    <source>
        <dbReference type="ARBA" id="ARBA00022840"/>
    </source>
</evidence>
<evidence type="ECO:0000259" key="8">
    <source>
        <dbReference type="PROSITE" id="PS50011"/>
    </source>
</evidence>
<evidence type="ECO:0000256" key="4">
    <source>
        <dbReference type="ARBA" id="ARBA00022777"/>
    </source>
</evidence>
<feature type="compositionally biased region" description="Low complexity" evidence="7">
    <location>
        <begin position="256"/>
        <end position="271"/>
    </location>
</feature>
<keyword evidence="10" id="KW-1185">Reference proteome</keyword>
<sequence>MYKPLEICHEVFLISSYCTGYYTRQWNICTHVGIERKKIYTGHSQHTLRKGTTVHAETESGPHWFRPREEAQKSTPASVRALRYIACRAAGMQSVAHLVLAGFAEFTERGLQSRRCSRGDALVDRWMCQQHLNFLPLGPISPNLLHWIHCYKVLAKHFNSWIGLLTLKQSFSIQLFGSKAKPYLPTFNLFHIEQQKTASSRTSSRAHSHISTFRPLCCQTSKKNFKCIMFSGGVDTRPNNKDLSTTSTPPTRPKGSKGLLSRLLLPLSGKSTAPNPLKRKSCPPLGHTPNAAAAGSVFSGDNQATVQEQAEKPAAPGAQASQISKDSIWLGYARDLSAHYQLGPELGKGGNGTVRHCVEVPVRATTQNSYACKTVPKVPKDPQKTAKHLENLKREIGVLMRLQGSLNIIKLEAVFEDEDSVHIIMENCRGGELANAISKRHYSERTAASYIRAVLRTLAQCHAHNVLHRDIKPGNFMLLNEDERAPVKAIDFGLAVPFEKEDLPLSLGLEGTPWFMAPEALASEYYPASDVWSAGVMAHQLLTGKLPFDDKRNPMNPSLTALLSGTAKLKLPFDEKRNPMNPSLTAEW</sequence>